<dbReference type="Gene3D" id="3.10.450.10">
    <property type="match status" value="1"/>
</dbReference>
<feature type="compositionally biased region" description="Pro residues" evidence="1">
    <location>
        <begin position="1"/>
        <end position="22"/>
    </location>
</feature>
<dbReference type="Proteomes" id="UP000663844">
    <property type="component" value="Unassembled WGS sequence"/>
</dbReference>
<dbReference type="SUPFAM" id="SSF54403">
    <property type="entry name" value="Cystatin/monellin"/>
    <property type="match status" value="1"/>
</dbReference>
<evidence type="ECO:0000313" key="2">
    <source>
        <dbReference type="EMBL" id="CAF3788397.1"/>
    </source>
</evidence>
<evidence type="ECO:0008006" key="4">
    <source>
        <dbReference type="Google" id="ProtNLM"/>
    </source>
</evidence>
<dbReference type="AlphaFoldDB" id="A0A819B8I3"/>
<dbReference type="InterPro" id="IPR046350">
    <property type="entry name" value="Cystatin_sf"/>
</dbReference>
<gene>
    <name evidence="2" type="ORF">OXD698_LOCUS17528</name>
</gene>
<accession>A0A819B8I3</accession>
<proteinExistence type="predicted"/>
<evidence type="ECO:0000313" key="3">
    <source>
        <dbReference type="Proteomes" id="UP000663844"/>
    </source>
</evidence>
<organism evidence="2 3">
    <name type="scientific">Adineta steineri</name>
    <dbReference type="NCBI Taxonomy" id="433720"/>
    <lineage>
        <taxon>Eukaryota</taxon>
        <taxon>Metazoa</taxon>
        <taxon>Spiralia</taxon>
        <taxon>Gnathifera</taxon>
        <taxon>Rotifera</taxon>
        <taxon>Eurotatoria</taxon>
        <taxon>Bdelloidea</taxon>
        <taxon>Adinetida</taxon>
        <taxon>Adinetidae</taxon>
        <taxon>Adineta</taxon>
    </lineage>
</organism>
<protein>
    <recommendedName>
        <fullName evidence="4">Cystatin domain-containing protein</fullName>
    </recommendedName>
</protein>
<feature type="region of interest" description="Disordered" evidence="1">
    <location>
        <begin position="1"/>
        <end position="28"/>
    </location>
</feature>
<comment type="caution">
    <text evidence="2">The sequence shown here is derived from an EMBL/GenBank/DDBJ whole genome shotgun (WGS) entry which is preliminary data.</text>
</comment>
<sequence length="123" mass="13929">MEAPRPPSSSAPAPAPPPPPTVPRCGGKTSARQLLDQDKDLFEDFRDIIEKKLQEQFDIPKDYKINPTKVQTQVVAGTRYFFYIRLPNDKFARVKVFKPLKGHALDTGDRPSLVTVEKETYDD</sequence>
<dbReference type="EMBL" id="CAJOAZ010001248">
    <property type="protein sequence ID" value="CAF3788397.1"/>
    <property type="molecule type" value="Genomic_DNA"/>
</dbReference>
<evidence type="ECO:0000256" key="1">
    <source>
        <dbReference type="SAM" id="MobiDB-lite"/>
    </source>
</evidence>
<name>A0A819B8I3_9BILA</name>
<reference evidence="2" key="1">
    <citation type="submission" date="2021-02" db="EMBL/GenBank/DDBJ databases">
        <authorList>
            <person name="Nowell W R."/>
        </authorList>
    </citation>
    <scope>NUCLEOTIDE SEQUENCE</scope>
</reference>